<keyword evidence="3" id="KW-0731">Sigma factor</keyword>
<proteinExistence type="inferred from homology"/>
<feature type="domain" description="RNA polymerase sigma factor 70 region 4 type 2" evidence="6">
    <location>
        <begin position="103"/>
        <end position="154"/>
    </location>
</feature>
<dbReference type="Pfam" id="PF04542">
    <property type="entry name" value="Sigma70_r2"/>
    <property type="match status" value="1"/>
</dbReference>
<dbReference type="InterPro" id="IPR007627">
    <property type="entry name" value="RNA_pol_sigma70_r2"/>
</dbReference>
<evidence type="ECO:0000256" key="3">
    <source>
        <dbReference type="ARBA" id="ARBA00023082"/>
    </source>
</evidence>
<evidence type="ECO:0000259" key="6">
    <source>
        <dbReference type="Pfam" id="PF08281"/>
    </source>
</evidence>
<dbReference type="PANTHER" id="PTHR43133">
    <property type="entry name" value="RNA POLYMERASE ECF-TYPE SIGMA FACTO"/>
    <property type="match status" value="1"/>
</dbReference>
<dbReference type="InterPro" id="IPR039425">
    <property type="entry name" value="RNA_pol_sigma-70-like"/>
</dbReference>
<dbReference type="InterPro" id="IPR014327">
    <property type="entry name" value="RNA_pol_sigma70_bacteroid"/>
</dbReference>
<dbReference type="Gene3D" id="1.10.1740.10">
    <property type="match status" value="1"/>
</dbReference>
<dbReference type="OrthoDB" id="1524077at2"/>
<keyword evidence="4" id="KW-0804">Transcription</keyword>
<comment type="caution">
    <text evidence="7">The sequence shown here is derived from an EMBL/GenBank/DDBJ whole genome shotgun (WGS) entry which is preliminary data.</text>
</comment>
<dbReference type="InterPro" id="IPR013249">
    <property type="entry name" value="RNA_pol_sigma70_r4_t2"/>
</dbReference>
<evidence type="ECO:0000256" key="4">
    <source>
        <dbReference type="ARBA" id="ARBA00023163"/>
    </source>
</evidence>
<dbReference type="InterPro" id="IPR014284">
    <property type="entry name" value="RNA_pol_sigma-70_dom"/>
</dbReference>
<dbReference type="SUPFAM" id="SSF88946">
    <property type="entry name" value="Sigma2 domain of RNA polymerase sigma factors"/>
    <property type="match status" value="1"/>
</dbReference>
<keyword evidence="8" id="KW-1185">Reference proteome</keyword>
<dbReference type="NCBIfam" id="TIGR02985">
    <property type="entry name" value="Sig70_bacteroi1"/>
    <property type="match status" value="1"/>
</dbReference>
<reference evidence="8" key="1">
    <citation type="submission" date="2014-11" db="EMBL/GenBank/DDBJ databases">
        <title>Genome sequencing of Roseivirga sp. D-25.</title>
        <authorList>
            <person name="Selvaratnam C."/>
            <person name="Thevarajoo S."/>
            <person name="Goh K.M."/>
            <person name="Eee R."/>
            <person name="Chan K.-G."/>
            <person name="Chong C.S."/>
        </authorList>
    </citation>
    <scope>NUCLEOTIDE SEQUENCE [LARGE SCALE GENOMIC DNA]</scope>
    <source>
        <strain evidence="8">D-25</strain>
    </source>
</reference>
<evidence type="ECO:0000256" key="1">
    <source>
        <dbReference type="ARBA" id="ARBA00010641"/>
    </source>
</evidence>
<dbReference type="AlphaFoldDB" id="A0A0L8AHG6"/>
<organism evidence="7 8">
    <name type="scientific">Roseivirga seohaensis subsp. aquiponti</name>
    <dbReference type="NCBI Taxonomy" id="1566026"/>
    <lineage>
        <taxon>Bacteria</taxon>
        <taxon>Pseudomonadati</taxon>
        <taxon>Bacteroidota</taxon>
        <taxon>Cytophagia</taxon>
        <taxon>Cytophagales</taxon>
        <taxon>Roseivirgaceae</taxon>
        <taxon>Roseivirga</taxon>
    </lineage>
</organism>
<dbReference type="GO" id="GO:0006352">
    <property type="term" value="P:DNA-templated transcription initiation"/>
    <property type="evidence" value="ECO:0007669"/>
    <property type="project" value="InterPro"/>
</dbReference>
<dbReference type="CDD" id="cd06171">
    <property type="entry name" value="Sigma70_r4"/>
    <property type="match status" value="1"/>
</dbReference>
<protein>
    <submittedName>
        <fullName evidence="7">RNA polymerase sigma-70 factor</fullName>
    </submittedName>
</protein>
<sequence>MTLVEFKQIFDLYYTPIKNFLYYKSGDVDLAEDLTQDVFMKLWDKREEINQETVKSYLYTIASNMLLNKFRHDKVVFTFAEKNKDRFNEQSPQYALEEKEFKQQLEQTIAAMPEKQRDVFLMNRIDELTYKEIAERLELSVKAVEKRMHGALSFLRDKVNHKI</sequence>
<accession>A0A0L8AHG6</accession>
<dbReference type="GO" id="GO:0016987">
    <property type="term" value="F:sigma factor activity"/>
    <property type="evidence" value="ECO:0007669"/>
    <property type="project" value="UniProtKB-KW"/>
</dbReference>
<gene>
    <name evidence="7" type="ORF">OB69_17045</name>
</gene>
<dbReference type="NCBIfam" id="TIGR02937">
    <property type="entry name" value="sigma70-ECF"/>
    <property type="match status" value="1"/>
</dbReference>
<dbReference type="Proteomes" id="UP000036908">
    <property type="component" value="Unassembled WGS sequence"/>
</dbReference>
<keyword evidence="2" id="KW-0805">Transcription regulation</keyword>
<evidence type="ECO:0000313" key="7">
    <source>
        <dbReference type="EMBL" id="KOF01570.1"/>
    </source>
</evidence>
<feature type="domain" description="RNA polymerase sigma-70 region 2" evidence="5">
    <location>
        <begin position="10"/>
        <end position="72"/>
    </location>
</feature>
<dbReference type="PANTHER" id="PTHR43133:SF46">
    <property type="entry name" value="RNA POLYMERASE SIGMA-70 FACTOR ECF SUBFAMILY"/>
    <property type="match status" value="1"/>
</dbReference>
<dbReference type="Pfam" id="PF08281">
    <property type="entry name" value="Sigma70_r4_2"/>
    <property type="match status" value="1"/>
</dbReference>
<evidence type="ECO:0000256" key="2">
    <source>
        <dbReference type="ARBA" id="ARBA00023015"/>
    </source>
</evidence>
<evidence type="ECO:0000259" key="5">
    <source>
        <dbReference type="Pfam" id="PF04542"/>
    </source>
</evidence>
<dbReference type="EMBL" id="JSVA01000022">
    <property type="protein sequence ID" value="KOF01570.1"/>
    <property type="molecule type" value="Genomic_DNA"/>
</dbReference>
<dbReference type="InterPro" id="IPR013324">
    <property type="entry name" value="RNA_pol_sigma_r3/r4-like"/>
</dbReference>
<evidence type="ECO:0000313" key="8">
    <source>
        <dbReference type="Proteomes" id="UP000036908"/>
    </source>
</evidence>
<comment type="similarity">
    <text evidence="1">Belongs to the sigma-70 factor family. ECF subfamily.</text>
</comment>
<dbReference type="InterPro" id="IPR013325">
    <property type="entry name" value="RNA_pol_sigma_r2"/>
</dbReference>
<dbReference type="Gene3D" id="1.10.10.10">
    <property type="entry name" value="Winged helix-like DNA-binding domain superfamily/Winged helix DNA-binding domain"/>
    <property type="match status" value="1"/>
</dbReference>
<dbReference type="RefSeq" id="WP_053224961.1">
    <property type="nucleotide sequence ID" value="NZ_JSVA01000022.1"/>
</dbReference>
<dbReference type="SUPFAM" id="SSF88659">
    <property type="entry name" value="Sigma3 and sigma4 domains of RNA polymerase sigma factors"/>
    <property type="match status" value="1"/>
</dbReference>
<dbReference type="InterPro" id="IPR036388">
    <property type="entry name" value="WH-like_DNA-bd_sf"/>
</dbReference>
<name>A0A0L8AHG6_9BACT</name>
<dbReference type="PATRIC" id="fig|1566026.4.peg.1848"/>
<dbReference type="GO" id="GO:0003677">
    <property type="term" value="F:DNA binding"/>
    <property type="evidence" value="ECO:0007669"/>
    <property type="project" value="InterPro"/>
</dbReference>